<proteinExistence type="predicted"/>
<dbReference type="InterPro" id="IPR023840">
    <property type="entry name" value="T7SS_Rv3446c"/>
</dbReference>
<dbReference type="Proteomes" id="UP000603369">
    <property type="component" value="Unassembled WGS sequence"/>
</dbReference>
<feature type="region of interest" description="Disordered" evidence="1">
    <location>
        <begin position="196"/>
        <end position="246"/>
    </location>
</feature>
<gene>
    <name evidence="3" type="ORF">JDP02_10425</name>
</gene>
<keyword evidence="4" id="KW-1185">Reference proteome</keyword>
<evidence type="ECO:0000256" key="1">
    <source>
        <dbReference type="SAM" id="MobiDB-lite"/>
    </source>
</evidence>
<evidence type="ECO:0000313" key="4">
    <source>
        <dbReference type="Proteomes" id="UP000603369"/>
    </source>
</evidence>
<keyword evidence="2" id="KW-1133">Transmembrane helix</keyword>
<feature type="region of interest" description="Disordered" evidence="1">
    <location>
        <begin position="1"/>
        <end position="21"/>
    </location>
</feature>
<feature type="transmembrane region" description="Helical" evidence="2">
    <location>
        <begin position="171"/>
        <end position="191"/>
    </location>
</feature>
<dbReference type="NCBIfam" id="TIGR03931">
    <property type="entry name" value="T7SS_Rv3446c"/>
    <property type="match status" value="1"/>
</dbReference>
<feature type="region of interest" description="Disordered" evidence="1">
    <location>
        <begin position="113"/>
        <end position="147"/>
    </location>
</feature>
<feature type="compositionally biased region" description="Low complexity" evidence="1">
    <location>
        <begin position="9"/>
        <end position="21"/>
    </location>
</feature>
<evidence type="ECO:0000313" key="3">
    <source>
        <dbReference type="EMBL" id="MBK3428918.1"/>
    </source>
</evidence>
<dbReference type="AlphaFoldDB" id="A0A8I1L9Q4"/>
<dbReference type="EMBL" id="JAEHFL010000016">
    <property type="protein sequence ID" value="MBK3428918.1"/>
    <property type="molecule type" value="Genomic_DNA"/>
</dbReference>
<reference evidence="3 4" key="1">
    <citation type="submission" date="2020-12" db="EMBL/GenBank/DDBJ databases">
        <title>Draft genome sequence of the commensal strain Corynebacterium tuberculostearicum MFP09/CIP 102622 isolated from human skin.</title>
        <authorList>
            <person name="Boukerb A.M."/>
            <person name="Janvier X."/>
            <person name="Feuilloley M.G.J."/>
            <person name="Groboillot A."/>
        </authorList>
    </citation>
    <scope>NUCLEOTIDE SEQUENCE [LARGE SCALE GENOMIC DNA]</scope>
    <source>
        <strain evidence="3 4">CIP 102622</strain>
    </source>
</reference>
<sequence>MTTNLSAHTPTETPIPTGGETTAVPITVTILDAATIFEGPETVYRYDLPGTGIVEGWALGQVMDQISKMAGPSWPDVEACVVADSSGTGIAQEATSIICRQLEVTGVRLIDPEPTVSPLAAPDPLGPPPHPATEATDSAPPTTVMEAPAYDEPVTPRWTDRLRGWLGAIDIFHVAIAVVIIAVAGASWWAIGAQASDDDDAAPDASHPQPRAAEPSGDGAAEFAPASPQPGMPGASDSGSEELNPGEKRLDVEGMSVVVPSGFHTKVEDGLVTATGKDPNLRILLAADEMFNVPADALFKEIHAQVDEDPTLRDATDEAGRLTYTEDPGDGSLVEWTTWEDRGHQMSVGCHTRHNSNAVQKAACRMATESLVKK</sequence>
<keyword evidence="2" id="KW-0812">Transmembrane</keyword>
<name>A0A8I1L9Q4_9CORY</name>
<evidence type="ECO:0000256" key="2">
    <source>
        <dbReference type="SAM" id="Phobius"/>
    </source>
</evidence>
<accession>A0A8I1L9Q4</accession>
<comment type="caution">
    <text evidence="3">The sequence shown here is derived from an EMBL/GenBank/DDBJ whole genome shotgun (WGS) entry which is preliminary data.</text>
</comment>
<keyword evidence="2" id="KW-0472">Membrane</keyword>
<protein>
    <submittedName>
        <fullName evidence="3">Type VII secretion-associated protein</fullName>
    </submittedName>
</protein>
<organism evidence="3 4">
    <name type="scientific">Corynebacterium tuberculostearicum</name>
    <dbReference type="NCBI Taxonomy" id="38304"/>
    <lineage>
        <taxon>Bacteria</taxon>
        <taxon>Bacillati</taxon>
        <taxon>Actinomycetota</taxon>
        <taxon>Actinomycetes</taxon>
        <taxon>Mycobacteriales</taxon>
        <taxon>Corynebacteriaceae</taxon>
        <taxon>Corynebacterium</taxon>
    </lineage>
</organism>
<dbReference type="RefSeq" id="WP_200436225.1">
    <property type="nucleotide sequence ID" value="NZ_JAEHFL010000016.1"/>
</dbReference>